<keyword evidence="2" id="KW-1185">Reference proteome</keyword>
<proteinExistence type="predicted"/>
<evidence type="ECO:0000313" key="2">
    <source>
        <dbReference type="Proteomes" id="UP000790377"/>
    </source>
</evidence>
<protein>
    <submittedName>
        <fullName evidence="1">Uncharacterized protein</fullName>
    </submittedName>
</protein>
<dbReference type="Proteomes" id="UP000790377">
    <property type="component" value="Unassembled WGS sequence"/>
</dbReference>
<sequence length="356" mass="40375">MPEIGQEGFTVSHEGGELKLYDEISEIFITGIRRRTDTRDRSDRLIKAAAAWAPQYDDLTTAYLDFQHDPLDPQPDESPEPSCEQDGDFTLLANDALQKNIATYQCCIGCAPTIPSVAITIRTLAVYRQTHRVCPRLSIFAEVKKLCHMHNVPYHRYLTEQFRVAYDTYLEVQRRVDSRINAALGHDTPNWRMLNSCPACQYKCEDEPKLRYSCLCAIDGNNSLKLVDSAIRRGVERIDPRDARSDIWLKEEEVDVFKDEVRRSHVGSNATPDSGELWADVPDDATPDDDPDVSPPTDMDPDSAEPTDVCINRWRNASPEARKKMFAIFKKSGVFVCVCRHGMLLTICDMIRSGEL</sequence>
<dbReference type="EMBL" id="MU269427">
    <property type="protein sequence ID" value="KAH7902889.1"/>
    <property type="molecule type" value="Genomic_DNA"/>
</dbReference>
<name>A0ACB7ZNZ9_9AGAM</name>
<gene>
    <name evidence="1" type="ORF">BJ138DRAFT_1138811</name>
</gene>
<evidence type="ECO:0000313" key="1">
    <source>
        <dbReference type="EMBL" id="KAH7902889.1"/>
    </source>
</evidence>
<comment type="caution">
    <text evidence="1">The sequence shown here is derived from an EMBL/GenBank/DDBJ whole genome shotgun (WGS) entry which is preliminary data.</text>
</comment>
<reference evidence="1" key="1">
    <citation type="journal article" date="2021" name="New Phytol.">
        <title>Evolutionary innovations through gain and loss of genes in the ectomycorrhizal Boletales.</title>
        <authorList>
            <person name="Wu G."/>
            <person name="Miyauchi S."/>
            <person name="Morin E."/>
            <person name="Kuo A."/>
            <person name="Drula E."/>
            <person name="Varga T."/>
            <person name="Kohler A."/>
            <person name="Feng B."/>
            <person name="Cao Y."/>
            <person name="Lipzen A."/>
            <person name="Daum C."/>
            <person name="Hundley H."/>
            <person name="Pangilinan J."/>
            <person name="Johnson J."/>
            <person name="Barry K."/>
            <person name="LaButti K."/>
            <person name="Ng V."/>
            <person name="Ahrendt S."/>
            <person name="Min B."/>
            <person name="Choi I.G."/>
            <person name="Park H."/>
            <person name="Plett J.M."/>
            <person name="Magnuson J."/>
            <person name="Spatafora J.W."/>
            <person name="Nagy L.G."/>
            <person name="Henrissat B."/>
            <person name="Grigoriev I.V."/>
            <person name="Yang Z.L."/>
            <person name="Xu J."/>
            <person name="Martin F.M."/>
        </authorList>
    </citation>
    <scope>NUCLEOTIDE SEQUENCE</scope>
    <source>
        <strain evidence="1">ATCC 28755</strain>
    </source>
</reference>
<accession>A0ACB7ZNZ9</accession>
<organism evidence="1 2">
    <name type="scientific">Hygrophoropsis aurantiaca</name>
    <dbReference type="NCBI Taxonomy" id="72124"/>
    <lineage>
        <taxon>Eukaryota</taxon>
        <taxon>Fungi</taxon>
        <taxon>Dikarya</taxon>
        <taxon>Basidiomycota</taxon>
        <taxon>Agaricomycotina</taxon>
        <taxon>Agaricomycetes</taxon>
        <taxon>Agaricomycetidae</taxon>
        <taxon>Boletales</taxon>
        <taxon>Coniophorineae</taxon>
        <taxon>Hygrophoropsidaceae</taxon>
        <taxon>Hygrophoropsis</taxon>
    </lineage>
</organism>